<dbReference type="InterPro" id="IPR050385">
    <property type="entry name" value="Archaeal_FAD_synthase"/>
</dbReference>
<dbReference type="PANTHER" id="PTHR43793">
    <property type="entry name" value="FAD SYNTHASE"/>
    <property type="match status" value="1"/>
</dbReference>
<evidence type="ECO:0000256" key="2">
    <source>
        <dbReference type="ARBA" id="ARBA00022695"/>
    </source>
</evidence>
<dbReference type="RefSeq" id="WP_189407647.1">
    <property type="nucleotide sequence ID" value="NZ_BMXP01000008.1"/>
</dbReference>
<evidence type="ECO:0000256" key="1">
    <source>
        <dbReference type="ARBA" id="ARBA00022679"/>
    </source>
</evidence>
<reference evidence="4" key="2">
    <citation type="submission" date="2020-09" db="EMBL/GenBank/DDBJ databases">
        <authorList>
            <person name="Sun Q."/>
            <person name="Kim S."/>
        </authorList>
    </citation>
    <scope>NUCLEOTIDE SEQUENCE</scope>
    <source>
        <strain evidence="4">KCTC 22164</strain>
    </source>
</reference>
<evidence type="ECO:0000259" key="3">
    <source>
        <dbReference type="Pfam" id="PF01467"/>
    </source>
</evidence>
<name>A0A918JPN6_9ALTE</name>
<evidence type="ECO:0000313" key="4">
    <source>
        <dbReference type="EMBL" id="GGW92620.1"/>
    </source>
</evidence>
<proteinExistence type="predicted"/>
<dbReference type="NCBIfam" id="TIGR00125">
    <property type="entry name" value="cyt_tran_rel"/>
    <property type="match status" value="1"/>
</dbReference>
<comment type="caution">
    <text evidence="4">The sequence shown here is derived from an EMBL/GenBank/DDBJ whole genome shotgun (WGS) entry which is preliminary data.</text>
</comment>
<organism evidence="4 5">
    <name type="scientific">Alteromonas halophila</name>
    <dbReference type="NCBI Taxonomy" id="516698"/>
    <lineage>
        <taxon>Bacteria</taxon>
        <taxon>Pseudomonadati</taxon>
        <taxon>Pseudomonadota</taxon>
        <taxon>Gammaproteobacteria</taxon>
        <taxon>Alteromonadales</taxon>
        <taxon>Alteromonadaceae</taxon>
        <taxon>Alteromonas/Salinimonas group</taxon>
        <taxon>Alteromonas</taxon>
    </lineage>
</organism>
<sequence>MRTVVTYGTFDLFHIGHVRLLRRLKALGDRLVVGLSTDEFNKVKGKEIVIPFEDRKEILLSCRYVDDVFEENSWEQKRADLIREKASTFAIGDDWAGKFDDLEDIVQVLYLPRTKDISTTELKTVLSTITDDKLQEIKNVASHLVSLTESLK</sequence>
<keyword evidence="5" id="KW-1185">Reference proteome</keyword>
<accession>A0A918JPN6</accession>
<protein>
    <submittedName>
        <fullName evidence="4">Glycerol-3-phosphate cytidylyltransferase</fullName>
    </submittedName>
</protein>
<dbReference type="InterPro" id="IPR004821">
    <property type="entry name" value="Cyt_trans-like"/>
</dbReference>
<dbReference type="Gene3D" id="3.40.50.620">
    <property type="entry name" value="HUPs"/>
    <property type="match status" value="1"/>
</dbReference>
<dbReference type="SUPFAM" id="SSF52374">
    <property type="entry name" value="Nucleotidylyl transferase"/>
    <property type="match status" value="1"/>
</dbReference>
<keyword evidence="2 4" id="KW-0548">Nucleotidyltransferase</keyword>
<dbReference type="GO" id="GO:0016779">
    <property type="term" value="F:nucleotidyltransferase activity"/>
    <property type="evidence" value="ECO:0007669"/>
    <property type="project" value="UniProtKB-KW"/>
</dbReference>
<dbReference type="Pfam" id="PF01467">
    <property type="entry name" value="CTP_transf_like"/>
    <property type="match status" value="1"/>
</dbReference>
<dbReference type="Proteomes" id="UP000631300">
    <property type="component" value="Unassembled WGS sequence"/>
</dbReference>
<dbReference type="PANTHER" id="PTHR43793:SF1">
    <property type="entry name" value="FAD SYNTHASE"/>
    <property type="match status" value="1"/>
</dbReference>
<reference evidence="4" key="1">
    <citation type="journal article" date="2014" name="Int. J. Syst. Evol. Microbiol.">
        <title>Complete genome sequence of Corynebacterium casei LMG S-19264T (=DSM 44701T), isolated from a smear-ripened cheese.</title>
        <authorList>
            <consortium name="US DOE Joint Genome Institute (JGI-PGF)"/>
            <person name="Walter F."/>
            <person name="Albersmeier A."/>
            <person name="Kalinowski J."/>
            <person name="Ruckert C."/>
        </authorList>
    </citation>
    <scope>NUCLEOTIDE SEQUENCE</scope>
    <source>
        <strain evidence="4">KCTC 22164</strain>
    </source>
</reference>
<dbReference type="AlphaFoldDB" id="A0A918JPN6"/>
<feature type="domain" description="Cytidyltransferase-like" evidence="3">
    <location>
        <begin position="5"/>
        <end position="123"/>
    </location>
</feature>
<evidence type="ECO:0000313" key="5">
    <source>
        <dbReference type="Proteomes" id="UP000631300"/>
    </source>
</evidence>
<gene>
    <name evidence="4" type="primary">tagD2</name>
    <name evidence="4" type="ORF">GCM10007391_28760</name>
</gene>
<keyword evidence="1" id="KW-0808">Transferase</keyword>
<dbReference type="InterPro" id="IPR014729">
    <property type="entry name" value="Rossmann-like_a/b/a_fold"/>
</dbReference>
<dbReference type="EMBL" id="BMXP01000008">
    <property type="protein sequence ID" value="GGW92620.1"/>
    <property type="molecule type" value="Genomic_DNA"/>
</dbReference>